<sequence length="203" mass="21383">MRIGVLVGGIVAFVGLVGIAVILGVFLTAARKDSAPALAVTAAYTVSPVADGTEVSVVVEAVEGLLPEELEVAPTEVDPRFLNESNPEQEPRQLSSPARRTDVRVTRLSDRSATVIYTLTPRPDGRRTVVLGTPFTGTRSELVTASVTGEVISCLVPVRRQTNGSDVWAATCPSDGPTYSSAPDQEEYIALAAWVRLVLAAPA</sequence>
<evidence type="ECO:0000256" key="1">
    <source>
        <dbReference type="SAM" id="MobiDB-lite"/>
    </source>
</evidence>
<gene>
    <name evidence="3" type="ORF">BCF74_11138</name>
</gene>
<keyword evidence="2" id="KW-1133">Transmembrane helix</keyword>
<reference evidence="3 4" key="1">
    <citation type="submission" date="2018-03" db="EMBL/GenBank/DDBJ databases">
        <title>Genomic Encyclopedia of Archaeal and Bacterial Type Strains, Phase II (KMG-II): from individual species to whole genera.</title>
        <authorList>
            <person name="Goeker M."/>
        </authorList>
    </citation>
    <scope>NUCLEOTIDE SEQUENCE [LARGE SCALE GENOMIC DNA]</scope>
    <source>
        <strain evidence="3 4">ATCC BAA-1496</strain>
    </source>
</reference>
<proteinExistence type="predicted"/>
<evidence type="ECO:0000256" key="2">
    <source>
        <dbReference type="SAM" id="Phobius"/>
    </source>
</evidence>
<dbReference type="Proteomes" id="UP000237822">
    <property type="component" value="Unassembled WGS sequence"/>
</dbReference>
<comment type="caution">
    <text evidence="3">The sequence shown here is derived from an EMBL/GenBank/DDBJ whole genome shotgun (WGS) entry which is preliminary data.</text>
</comment>
<name>A0A2T0ULP7_9MICO</name>
<dbReference type="EMBL" id="PVTI01000011">
    <property type="protein sequence ID" value="PRY58757.1"/>
    <property type="molecule type" value="Genomic_DNA"/>
</dbReference>
<dbReference type="AlphaFoldDB" id="A0A2T0ULP7"/>
<keyword evidence="4" id="KW-1185">Reference proteome</keyword>
<feature type="region of interest" description="Disordered" evidence="1">
    <location>
        <begin position="76"/>
        <end position="101"/>
    </location>
</feature>
<feature type="transmembrane region" description="Helical" evidence="2">
    <location>
        <begin position="6"/>
        <end position="27"/>
    </location>
</feature>
<evidence type="ECO:0000313" key="4">
    <source>
        <dbReference type="Proteomes" id="UP000237822"/>
    </source>
</evidence>
<feature type="compositionally biased region" description="Polar residues" evidence="1">
    <location>
        <begin position="83"/>
        <end position="98"/>
    </location>
</feature>
<protein>
    <submittedName>
        <fullName evidence="3">Uncharacterized protein</fullName>
    </submittedName>
</protein>
<evidence type="ECO:0000313" key="3">
    <source>
        <dbReference type="EMBL" id="PRY58757.1"/>
    </source>
</evidence>
<organism evidence="3 4">
    <name type="scientific">Knoellia remsis</name>
    <dbReference type="NCBI Taxonomy" id="407159"/>
    <lineage>
        <taxon>Bacteria</taxon>
        <taxon>Bacillati</taxon>
        <taxon>Actinomycetota</taxon>
        <taxon>Actinomycetes</taxon>
        <taxon>Micrococcales</taxon>
        <taxon>Intrasporangiaceae</taxon>
        <taxon>Knoellia</taxon>
    </lineage>
</organism>
<keyword evidence="2" id="KW-0812">Transmembrane</keyword>
<keyword evidence="2" id="KW-0472">Membrane</keyword>
<accession>A0A2T0ULP7</accession>